<dbReference type="EMBL" id="DS268452">
    <property type="protein sequence ID" value="EFP04058.1"/>
    <property type="molecule type" value="Genomic_DNA"/>
</dbReference>
<evidence type="ECO:0000313" key="2">
    <source>
        <dbReference type="EMBL" id="EFP04058.1"/>
    </source>
</evidence>
<proteinExistence type="predicted"/>
<reference evidence="2" key="1">
    <citation type="submission" date="2007-07" db="EMBL/GenBank/DDBJ databases">
        <title>PCAP assembly of the Caenorhabditis remanei genome.</title>
        <authorList>
            <consortium name="The Caenorhabditis remanei Sequencing Consortium"/>
            <person name="Wilson R.K."/>
        </authorList>
    </citation>
    <scope>NUCLEOTIDE SEQUENCE [LARGE SCALE GENOMIC DNA]</scope>
    <source>
        <strain evidence="2">PB4641</strain>
    </source>
</reference>
<dbReference type="Proteomes" id="UP000008281">
    <property type="component" value="Unassembled WGS sequence"/>
</dbReference>
<gene>
    <name evidence="2" type="ORF">CRE_27712</name>
</gene>
<keyword evidence="3" id="KW-1185">Reference proteome</keyword>
<dbReference type="HOGENOM" id="CLU_2640475_0_0_1"/>
<evidence type="ECO:0000313" key="3">
    <source>
        <dbReference type="Proteomes" id="UP000008281"/>
    </source>
</evidence>
<organism evidence="3">
    <name type="scientific">Caenorhabditis remanei</name>
    <name type="common">Caenorhabditis vulgaris</name>
    <dbReference type="NCBI Taxonomy" id="31234"/>
    <lineage>
        <taxon>Eukaryota</taxon>
        <taxon>Metazoa</taxon>
        <taxon>Ecdysozoa</taxon>
        <taxon>Nematoda</taxon>
        <taxon>Chromadorea</taxon>
        <taxon>Rhabditida</taxon>
        <taxon>Rhabditina</taxon>
        <taxon>Rhabditomorpha</taxon>
        <taxon>Rhabditoidea</taxon>
        <taxon>Rhabditidae</taxon>
        <taxon>Peloderinae</taxon>
        <taxon>Caenorhabditis</taxon>
    </lineage>
</organism>
<dbReference type="AlphaFoldDB" id="E3MKN5"/>
<dbReference type="InParanoid" id="E3MKN5"/>
<accession>E3MKN5</accession>
<sequence>MNSKLLLRIISKISSHAPDVGTIKDLDLDFHAGIRGKETSRSKQEDFKDNDVQNKDKTESEETEAHRVNIQFPAAFL</sequence>
<evidence type="ECO:0000256" key="1">
    <source>
        <dbReference type="SAM" id="MobiDB-lite"/>
    </source>
</evidence>
<feature type="region of interest" description="Disordered" evidence="1">
    <location>
        <begin position="35"/>
        <end position="65"/>
    </location>
</feature>
<name>E3MKN5_CAERE</name>
<protein>
    <submittedName>
        <fullName evidence="2">Uncharacterized protein</fullName>
    </submittedName>
</protein>